<sequence length="310" mass="33607">MKINAKLLYFALPVLMLIFSCSKKDNPVEPPIENQKLFNVNFNVSGFTSNITPLPSFKSSTVNQATTQATPKLSDHISRLEYLIYNSSGQLLKDTVQLSNATNFGTIDLQLPAGGYKSVVVGTNGPHNILEKQNVANVLLTPYSPYSIGDWFKQVSDFKVTDQALNQSVVLDRVVGKVGFVLTDAIPKDLAKISLAFTSGLYLRLIGSLDPGTSVQTIDFPLKASQEGLLNFSSSTFVIPLSSGSITTDVSIRAYNTSGTLIVEKIVKNVVIERNKLTTLSGALFTSLPSQTTANVTVNSEWKPSTTVTF</sequence>
<dbReference type="AlphaFoldDB" id="A0A1M4V9I4"/>
<feature type="chain" id="PRO_5012567326" description="Fimbrillin-A associated anchor protein Mfa1 and Mfa2" evidence="1">
    <location>
        <begin position="24"/>
        <end position="310"/>
    </location>
</feature>
<organism evidence="2 3">
    <name type="scientific">Pedobacter caeni</name>
    <dbReference type="NCBI Taxonomy" id="288992"/>
    <lineage>
        <taxon>Bacteria</taxon>
        <taxon>Pseudomonadati</taxon>
        <taxon>Bacteroidota</taxon>
        <taxon>Sphingobacteriia</taxon>
        <taxon>Sphingobacteriales</taxon>
        <taxon>Sphingobacteriaceae</taxon>
        <taxon>Pedobacter</taxon>
    </lineage>
</organism>
<dbReference type="PROSITE" id="PS51257">
    <property type="entry name" value="PROKAR_LIPOPROTEIN"/>
    <property type="match status" value="1"/>
</dbReference>
<evidence type="ECO:0000256" key="1">
    <source>
        <dbReference type="SAM" id="SignalP"/>
    </source>
</evidence>
<dbReference type="OrthoDB" id="749587at2"/>
<dbReference type="EMBL" id="FQUQ01000001">
    <property type="protein sequence ID" value="SHE65592.1"/>
    <property type="molecule type" value="Genomic_DNA"/>
</dbReference>
<evidence type="ECO:0000313" key="3">
    <source>
        <dbReference type="Proteomes" id="UP000184287"/>
    </source>
</evidence>
<dbReference type="RefSeq" id="WP_073227742.1">
    <property type="nucleotide sequence ID" value="NZ_FQUQ01000001.1"/>
</dbReference>
<evidence type="ECO:0008006" key="4">
    <source>
        <dbReference type="Google" id="ProtNLM"/>
    </source>
</evidence>
<gene>
    <name evidence="2" type="ORF">SAMN04488522_101828</name>
</gene>
<reference evidence="3" key="1">
    <citation type="submission" date="2016-11" db="EMBL/GenBank/DDBJ databases">
        <authorList>
            <person name="Varghese N."/>
            <person name="Submissions S."/>
        </authorList>
    </citation>
    <scope>NUCLEOTIDE SEQUENCE [LARGE SCALE GENOMIC DNA]</scope>
    <source>
        <strain evidence="3">DSM 16990</strain>
    </source>
</reference>
<feature type="signal peptide" evidence="1">
    <location>
        <begin position="1"/>
        <end position="23"/>
    </location>
</feature>
<dbReference type="Proteomes" id="UP000184287">
    <property type="component" value="Unassembled WGS sequence"/>
</dbReference>
<evidence type="ECO:0000313" key="2">
    <source>
        <dbReference type="EMBL" id="SHE65592.1"/>
    </source>
</evidence>
<name>A0A1M4V9I4_9SPHI</name>
<protein>
    <recommendedName>
        <fullName evidence="4">Fimbrillin-A associated anchor protein Mfa1 and Mfa2</fullName>
    </recommendedName>
</protein>
<proteinExistence type="predicted"/>
<keyword evidence="3" id="KW-1185">Reference proteome</keyword>
<accession>A0A1M4V9I4</accession>
<keyword evidence="1" id="KW-0732">Signal</keyword>